<evidence type="ECO:0000313" key="3">
    <source>
        <dbReference type="Proteomes" id="UP000245207"/>
    </source>
</evidence>
<dbReference type="PANTHER" id="PTHR33912:SF5">
    <property type="entry name" value="F22G5.17"/>
    <property type="match status" value="1"/>
</dbReference>
<feature type="compositionally biased region" description="Polar residues" evidence="1">
    <location>
        <begin position="107"/>
        <end position="127"/>
    </location>
</feature>
<dbReference type="OrthoDB" id="773117at2759"/>
<organism evidence="2 3">
    <name type="scientific">Artemisia annua</name>
    <name type="common">Sweet wormwood</name>
    <dbReference type="NCBI Taxonomy" id="35608"/>
    <lineage>
        <taxon>Eukaryota</taxon>
        <taxon>Viridiplantae</taxon>
        <taxon>Streptophyta</taxon>
        <taxon>Embryophyta</taxon>
        <taxon>Tracheophyta</taxon>
        <taxon>Spermatophyta</taxon>
        <taxon>Magnoliopsida</taxon>
        <taxon>eudicotyledons</taxon>
        <taxon>Gunneridae</taxon>
        <taxon>Pentapetalae</taxon>
        <taxon>asterids</taxon>
        <taxon>campanulids</taxon>
        <taxon>Asterales</taxon>
        <taxon>Asteraceae</taxon>
        <taxon>Asteroideae</taxon>
        <taxon>Anthemideae</taxon>
        <taxon>Artemisiinae</taxon>
        <taxon>Artemisia</taxon>
    </lineage>
</organism>
<dbReference type="AlphaFoldDB" id="A0A2U1N752"/>
<keyword evidence="3" id="KW-1185">Reference proteome</keyword>
<evidence type="ECO:0000256" key="1">
    <source>
        <dbReference type="SAM" id="MobiDB-lite"/>
    </source>
</evidence>
<name>A0A2U1N752_ARTAN</name>
<feature type="region of interest" description="Disordered" evidence="1">
    <location>
        <begin position="84"/>
        <end position="127"/>
    </location>
</feature>
<dbReference type="InterPro" id="IPR040381">
    <property type="entry name" value="At4g14450-like"/>
</dbReference>
<feature type="compositionally biased region" description="Polar residues" evidence="1">
    <location>
        <begin position="86"/>
        <end position="99"/>
    </location>
</feature>
<comment type="caution">
    <text evidence="2">The sequence shown here is derived from an EMBL/GenBank/DDBJ whole genome shotgun (WGS) entry which is preliminary data.</text>
</comment>
<gene>
    <name evidence="2" type="ORF">CTI12_AA181730</name>
</gene>
<protein>
    <submittedName>
        <fullName evidence="2">Uncharacterized protein</fullName>
    </submittedName>
</protein>
<dbReference type="EMBL" id="PKPP01003469">
    <property type="protein sequence ID" value="PWA69307.1"/>
    <property type="molecule type" value="Genomic_DNA"/>
</dbReference>
<evidence type="ECO:0000313" key="2">
    <source>
        <dbReference type="EMBL" id="PWA69307.1"/>
    </source>
</evidence>
<reference evidence="2 3" key="1">
    <citation type="journal article" date="2018" name="Mol. Plant">
        <title>The genome of Artemisia annua provides insight into the evolution of Asteraceae family and artemisinin biosynthesis.</title>
        <authorList>
            <person name="Shen Q."/>
            <person name="Zhang L."/>
            <person name="Liao Z."/>
            <person name="Wang S."/>
            <person name="Yan T."/>
            <person name="Shi P."/>
            <person name="Liu M."/>
            <person name="Fu X."/>
            <person name="Pan Q."/>
            <person name="Wang Y."/>
            <person name="Lv Z."/>
            <person name="Lu X."/>
            <person name="Zhang F."/>
            <person name="Jiang W."/>
            <person name="Ma Y."/>
            <person name="Chen M."/>
            <person name="Hao X."/>
            <person name="Li L."/>
            <person name="Tang Y."/>
            <person name="Lv G."/>
            <person name="Zhou Y."/>
            <person name="Sun X."/>
            <person name="Brodelius P.E."/>
            <person name="Rose J.K.C."/>
            <person name="Tang K."/>
        </authorList>
    </citation>
    <scope>NUCLEOTIDE SEQUENCE [LARGE SCALE GENOMIC DNA]</scope>
    <source>
        <strain evidence="3">cv. Huhao1</strain>
        <tissue evidence="2">Leaf</tissue>
    </source>
</reference>
<proteinExistence type="predicted"/>
<dbReference type="PANTHER" id="PTHR33912">
    <property type="entry name" value="OS01G0939400 PROTEIN"/>
    <property type="match status" value="1"/>
</dbReference>
<feature type="region of interest" description="Disordered" evidence="1">
    <location>
        <begin position="1"/>
        <end position="32"/>
    </location>
</feature>
<feature type="compositionally biased region" description="Polar residues" evidence="1">
    <location>
        <begin position="1"/>
        <end position="12"/>
    </location>
</feature>
<feature type="compositionally biased region" description="Polar residues" evidence="1">
    <location>
        <begin position="20"/>
        <end position="32"/>
    </location>
</feature>
<dbReference type="Proteomes" id="UP000245207">
    <property type="component" value="Unassembled WGS sequence"/>
</dbReference>
<sequence length="127" mass="13445">MNSEARASNGVSNGKPPTRLQKQAPATLQLDETSNESLGFSKGVIPLLSPLVLSPAALPAYSFSTPNNNNHEIKMNHGVAFGIMPQAQQRSDGGTSSDSRWQHPATEGTNTSSLHASFNSQCTLRPG</sequence>
<accession>A0A2U1N752</accession>